<feature type="compositionally biased region" description="Basic and acidic residues" evidence="1">
    <location>
        <begin position="102"/>
        <end position="114"/>
    </location>
</feature>
<dbReference type="EMBL" id="JAVHJO010000008">
    <property type="protein sequence ID" value="KAK6537835.1"/>
    <property type="molecule type" value="Genomic_DNA"/>
</dbReference>
<evidence type="ECO:0000313" key="3">
    <source>
        <dbReference type="Proteomes" id="UP001365542"/>
    </source>
</evidence>
<feature type="compositionally biased region" description="Polar residues" evidence="1">
    <location>
        <begin position="171"/>
        <end position="188"/>
    </location>
</feature>
<feature type="compositionally biased region" description="Low complexity" evidence="1">
    <location>
        <begin position="45"/>
        <end position="57"/>
    </location>
</feature>
<feature type="compositionally biased region" description="Low complexity" evidence="1">
    <location>
        <begin position="397"/>
        <end position="416"/>
    </location>
</feature>
<feature type="compositionally biased region" description="Polar residues" evidence="1">
    <location>
        <begin position="146"/>
        <end position="163"/>
    </location>
</feature>
<gene>
    <name evidence="2" type="ORF">TWF694_010737</name>
</gene>
<sequence length="793" mass="85485">MAYSAHKSAIPPPSPSPYSRLPTPASSHMSRPVPSRSISTSVYGSSHPSPSRPSLPHQGSSYDSFAPQPCPSPSPTKIPGFGLQRSSSTMQSSHKRQSSTSDRSRTLDRPDDGLMRAPSTSSVGYGYNSSRVPGSIRRDSLAAGDTASSAALRTPSRSISQFDHSSERETSSNSRAQLSNMRRPSQLVNLAPEGREKYSNHGYDNQASPAAMRKSLGLLGEPSPGLSQLNAIPQLEDAQLMPPPPPSLIRQLSSTSSAIPLSPVILEAPSQSITTLKPPTPPPQIPTPSPRKGTHIRAQSHVIASKPPPRTSSTRPVDTRPTSTVGRKVTGPPRPASTLHDIPSARPRAVSHNAVDPRRIATPANDITLPKGARQATGRTIAPPRPTSSRPNEPVVPSSASTRRPTITSSRTRPPSSHMPPPPVPIASSSKGSDTESSIRSESAASTTSNTSSARSDTTTRPRTSGRAAGAPPSPNRTSPIRGHKKAISSIAAAKPSKPSFNTFKIEYQQAPSAPKPATASLINQSQGSTASALQSSDTIHAQTKLLQLAILHAGSFNSTAALKLSARNKLYQRFSEIRDRNAAVAESHRKEQELVDLYALSLVLKKSAASSLSSLKDKLSHSPEENIQLLSEQLSKVLGWFSQGQYEGEYTRMTRTFEEWVSLPDEHERKVDGLGAEFARDILRIKRKIEMAVRSLEGWMGLVADGERSQDESETARLKSSLGRLLTVAVGRLRAGLEELNVIQNIERMVVTTMRKNLRKKLGEVMESRKEIDLGQQKKELAAWQPVWATMS</sequence>
<feature type="compositionally biased region" description="Low complexity" evidence="1">
    <location>
        <begin position="311"/>
        <end position="325"/>
    </location>
</feature>
<feature type="region of interest" description="Disordered" evidence="1">
    <location>
        <begin position="1"/>
        <end position="251"/>
    </location>
</feature>
<feature type="compositionally biased region" description="Pro residues" evidence="1">
    <location>
        <begin position="278"/>
        <end position="289"/>
    </location>
</feature>
<comment type="caution">
    <text evidence="2">The sequence shown here is derived from an EMBL/GenBank/DDBJ whole genome shotgun (WGS) entry which is preliminary data.</text>
</comment>
<accession>A0AAV9X6X7</accession>
<feature type="compositionally biased region" description="Low complexity" evidence="1">
    <location>
        <begin position="215"/>
        <end position="229"/>
    </location>
</feature>
<name>A0AAV9X6X7_9PEZI</name>
<evidence type="ECO:0008006" key="4">
    <source>
        <dbReference type="Google" id="ProtNLM"/>
    </source>
</evidence>
<organism evidence="2 3">
    <name type="scientific">Orbilia ellipsospora</name>
    <dbReference type="NCBI Taxonomy" id="2528407"/>
    <lineage>
        <taxon>Eukaryota</taxon>
        <taxon>Fungi</taxon>
        <taxon>Dikarya</taxon>
        <taxon>Ascomycota</taxon>
        <taxon>Pezizomycotina</taxon>
        <taxon>Orbiliomycetes</taxon>
        <taxon>Orbiliales</taxon>
        <taxon>Orbiliaceae</taxon>
        <taxon>Orbilia</taxon>
    </lineage>
</organism>
<feature type="region of interest" description="Disordered" evidence="1">
    <location>
        <begin position="270"/>
        <end position="494"/>
    </location>
</feature>
<keyword evidence="3" id="KW-1185">Reference proteome</keyword>
<evidence type="ECO:0000256" key="1">
    <source>
        <dbReference type="SAM" id="MobiDB-lite"/>
    </source>
</evidence>
<feature type="compositionally biased region" description="Polar residues" evidence="1">
    <location>
        <begin position="118"/>
        <end position="132"/>
    </location>
</feature>
<evidence type="ECO:0000313" key="2">
    <source>
        <dbReference type="EMBL" id="KAK6537835.1"/>
    </source>
</evidence>
<dbReference type="AlphaFoldDB" id="A0AAV9X6X7"/>
<proteinExistence type="predicted"/>
<dbReference type="Proteomes" id="UP001365542">
    <property type="component" value="Unassembled WGS sequence"/>
</dbReference>
<feature type="compositionally biased region" description="Low complexity" evidence="1">
    <location>
        <begin position="440"/>
        <end position="467"/>
    </location>
</feature>
<protein>
    <recommendedName>
        <fullName evidence="4">Karyogamy protein</fullName>
    </recommendedName>
</protein>
<reference evidence="2 3" key="1">
    <citation type="submission" date="2019-10" db="EMBL/GenBank/DDBJ databases">
        <authorList>
            <person name="Palmer J.M."/>
        </authorList>
    </citation>
    <scope>NUCLEOTIDE SEQUENCE [LARGE SCALE GENOMIC DNA]</scope>
    <source>
        <strain evidence="2 3">TWF694</strain>
    </source>
</reference>